<proteinExistence type="predicted"/>
<feature type="chain" id="PRO_5043699617" evidence="2">
    <location>
        <begin position="26"/>
        <end position="802"/>
    </location>
</feature>
<gene>
    <name evidence="3" type="ORF">PUN28_006922</name>
</gene>
<evidence type="ECO:0000256" key="1">
    <source>
        <dbReference type="SAM" id="MobiDB-lite"/>
    </source>
</evidence>
<accession>A0AAW2G6W1</accession>
<organism evidence="3 4">
    <name type="scientific">Cardiocondyla obscurior</name>
    <dbReference type="NCBI Taxonomy" id="286306"/>
    <lineage>
        <taxon>Eukaryota</taxon>
        <taxon>Metazoa</taxon>
        <taxon>Ecdysozoa</taxon>
        <taxon>Arthropoda</taxon>
        <taxon>Hexapoda</taxon>
        <taxon>Insecta</taxon>
        <taxon>Pterygota</taxon>
        <taxon>Neoptera</taxon>
        <taxon>Endopterygota</taxon>
        <taxon>Hymenoptera</taxon>
        <taxon>Apocrita</taxon>
        <taxon>Aculeata</taxon>
        <taxon>Formicoidea</taxon>
        <taxon>Formicidae</taxon>
        <taxon>Myrmicinae</taxon>
        <taxon>Cardiocondyla</taxon>
    </lineage>
</organism>
<dbReference type="EMBL" id="JADYXP020000006">
    <property type="protein sequence ID" value="KAL0121786.1"/>
    <property type="molecule type" value="Genomic_DNA"/>
</dbReference>
<reference evidence="3 4" key="1">
    <citation type="submission" date="2023-03" db="EMBL/GenBank/DDBJ databases">
        <title>High recombination rates correlate with genetic variation in Cardiocondyla obscurior ants.</title>
        <authorList>
            <person name="Errbii M."/>
        </authorList>
    </citation>
    <scope>NUCLEOTIDE SEQUENCE [LARGE SCALE GENOMIC DNA]</scope>
    <source>
        <strain evidence="3">Alpha-2009</strain>
        <tissue evidence="3">Whole body</tissue>
    </source>
</reference>
<evidence type="ECO:0000313" key="4">
    <source>
        <dbReference type="Proteomes" id="UP001430953"/>
    </source>
</evidence>
<protein>
    <submittedName>
        <fullName evidence="3">Uncharacterized protein</fullName>
    </submittedName>
</protein>
<keyword evidence="4" id="KW-1185">Reference proteome</keyword>
<feature type="signal peptide" evidence="2">
    <location>
        <begin position="1"/>
        <end position="25"/>
    </location>
</feature>
<feature type="compositionally biased region" description="Basic and acidic residues" evidence="1">
    <location>
        <begin position="705"/>
        <end position="726"/>
    </location>
</feature>
<feature type="region of interest" description="Disordered" evidence="1">
    <location>
        <begin position="705"/>
        <end position="731"/>
    </location>
</feature>
<evidence type="ECO:0000313" key="3">
    <source>
        <dbReference type="EMBL" id="KAL0121786.1"/>
    </source>
</evidence>
<dbReference type="Proteomes" id="UP001430953">
    <property type="component" value="Unassembled WGS sequence"/>
</dbReference>
<feature type="region of interest" description="Disordered" evidence="1">
    <location>
        <begin position="775"/>
        <end position="802"/>
    </location>
</feature>
<feature type="region of interest" description="Disordered" evidence="1">
    <location>
        <begin position="83"/>
        <end position="103"/>
    </location>
</feature>
<evidence type="ECO:0000256" key="2">
    <source>
        <dbReference type="SAM" id="SignalP"/>
    </source>
</evidence>
<feature type="compositionally biased region" description="Pro residues" evidence="1">
    <location>
        <begin position="88"/>
        <end position="103"/>
    </location>
</feature>
<keyword evidence="2" id="KW-0732">Signal</keyword>
<feature type="compositionally biased region" description="Basic and acidic residues" evidence="1">
    <location>
        <begin position="492"/>
        <end position="506"/>
    </location>
</feature>
<feature type="region of interest" description="Disordered" evidence="1">
    <location>
        <begin position="367"/>
        <end position="392"/>
    </location>
</feature>
<name>A0AAW2G6W1_9HYME</name>
<dbReference type="AlphaFoldDB" id="A0AAW2G6W1"/>
<sequence length="802" mass="89060">MKKQFNARALPFLLLLICTINASFCIHNGRSGSNNIRRVRRISEYLVPPPPPKFQPPSRIPRLAKPGNEPGYFTRLMSWLNPFGSSQPSPPPPPPPPHLKTPYPPQIHLDALPAATTYNGPPPIDYEKPPLPAFPVNDHSAGYLPPPTTKNCNPCNKVPWTPMQQELPHPTEASYAPPPLLVDSQFNGGYPPRVPQDVYHAASQEVRIPDFSYSTPVNPLPNPHLYPGAMPPLFKAEYFNPPPAIPDDPGLPDHSGAGIVSYQEPGFINLDANNGELEHFPKNHADNDLFSSGTQVSHGHTNFVPDKPGFEGGEGSIANHQFLNVFNNGEFYDTTGLNGSSQSIPPDLPSYGISDLDRLPNNYNYKHNDQSSSGNVIEGSRVPSHTSDRSKIEESINFEESPLLDFTHKGESRTHSSSIPPTSNAFVDYENTEILRTTAVPNDEIFRTQQDDLLNDNVNSDVTAEHQGGKRNKQVQVIIPYTSEYTPLPFHPSHEKKISDTGESNHDSYVGEESVNRPKVIKAPPLSLRDLLSKGMPISEDAFRKILMSNNSIDIHKLQKNIDNWTIQKYSTSTTATTVRPSNLSSPYLSSSKTIPKEYFTSTEPITPMDDSYINNIKTFTLAGFSFNDEEYKGSASHRVEGARVQVIKIENSTKSSIDARNVSEKDMWRSFPVGISSVNKERVYIVTPEPHSVPSLNPEYRKQKALKEASNDTKESKRTPQTDIKKAKKSGTFESIEKAYQVLPQAVNNLAVASTGPESVSLWGIMEHDEFASSVDSEYDNNDTEPPTLHSKFSKESRARR</sequence>
<comment type="caution">
    <text evidence="3">The sequence shown here is derived from an EMBL/GenBank/DDBJ whole genome shotgun (WGS) entry which is preliminary data.</text>
</comment>
<feature type="region of interest" description="Disordered" evidence="1">
    <location>
        <begin position="486"/>
        <end position="515"/>
    </location>
</feature>